<dbReference type="RefSeq" id="WP_005847518.1">
    <property type="nucleotide sequence ID" value="NZ_CACRTA010000025.1"/>
</dbReference>
<evidence type="ECO:0000313" key="3">
    <source>
        <dbReference type="EMBL" id="RGR40450.1"/>
    </source>
</evidence>
<sequence>MKTVLQALKDEVHYKLSSGFFENRLLERSLDGNEICTIDILKSKPFKGAVADCLMSLIQMPNFTEGDVSLSLSDKDNILTLANGIYNSIGETEKNIGEPIVYIGK</sequence>
<dbReference type="Proteomes" id="UP000555193">
    <property type="component" value="Unassembled WGS sequence"/>
</dbReference>
<dbReference type="AlphaFoldDB" id="A0A174VGI5"/>
<dbReference type="EMBL" id="JABDSH010000050">
    <property type="protein sequence ID" value="NMW35195.1"/>
    <property type="molecule type" value="Genomic_DNA"/>
</dbReference>
<gene>
    <name evidence="3" type="ORF">DWY53_08505</name>
    <name evidence="1" type="ORF">HKQ54_03295</name>
    <name evidence="2" type="ORF">VIC01_02367</name>
</gene>
<reference evidence="2 5" key="2">
    <citation type="submission" date="2019-09" db="EMBL/GenBank/DDBJ databases">
        <title>Commensal-derived Metabolites Govern Vibrio cholerae Pathogenesis in Host.</title>
        <authorList>
            <person name="Yoon S.S."/>
            <person name="Yoon M.Y."/>
        </authorList>
    </citation>
    <scope>NUCLEOTIDE SEQUENCE [LARGE SCALE GENOMIC DNA]</scope>
    <source>
        <strain evidence="2 5">VIC01</strain>
    </source>
</reference>
<dbReference type="Proteomes" id="UP000326091">
    <property type="component" value="Chromosome"/>
</dbReference>
<dbReference type="Proteomes" id="UP000266497">
    <property type="component" value="Unassembled WGS sequence"/>
</dbReference>
<organism evidence="3 4">
    <name type="scientific">Phocaeicola vulgatus</name>
    <name type="common">Bacteroides vulgatus</name>
    <dbReference type="NCBI Taxonomy" id="821"/>
    <lineage>
        <taxon>Bacteria</taxon>
        <taxon>Pseudomonadati</taxon>
        <taxon>Bacteroidota</taxon>
        <taxon>Bacteroidia</taxon>
        <taxon>Bacteroidales</taxon>
        <taxon>Bacteroidaceae</taxon>
        <taxon>Phocaeicola</taxon>
    </lineage>
</organism>
<reference evidence="1 6" key="3">
    <citation type="submission" date="2020-04" db="EMBL/GenBank/DDBJ databases">
        <title>A novel gut-associated lysogenic phage, Bacteroides phage BV01, alters the host transcriptome and bile acid metabolism in Bacteroides vulgatus.</title>
        <authorList>
            <person name="Campbell D.E."/>
            <person name="Ly L."/>
            <person name="Ridlon J.M."/>
            <person name="Hsiao A."/>
            <person name="Degnan P.H."/>
        </authorList>
    </citation>
    <scope>NUCLEOTIDE SEQUENCE [LARGE SCALE GENOMIC DNA]</scope>
    <source>
        <strain evidence="1 6">VPI-4506</strain>
    </source>
</reference>
<accession>A0A174VGI5</accession>
<name>A0A174VGI5_PHOVU</name>
<evidence type="ECO:0000313" key="5">
    <source>
        <dbReference type="Proteomes" id="UP000326091"/>
    </source>
</evidence>
<protein>
    <submittedName>
        <fullName evidence="3">Uncharacterized protein</fullName>
    </submittedName>
</protein>
<evidence type="ECO:0000313" key="6">
    <source>
        <dbReference type="Proteomes" id="UP000555193"/>
    </source>
</evidence>
<evidence type="ECO:0000313" key="1">
    <source>
        <dbReference type="EMBL" id="NMW35195.1"/>
    </source>
</evidence>
<reference evidence="3 4" key="1">
    <citation type="submission" date="2018-08" db="EMBL/GenBank/DDBJ databases">
        <title>A genome reference for cultivated species of the human gut microbiota.</title>
        <authorList>
            <person name="Zou Y."/>
            <person name="Xue W."/>
            <person name="Luo G."/>
        </authorList>
    </citation>
    <scope>NUCLEOTIDE SEQUENCE [LARGE SCALE GENOMIC DNA]</scope>
    <source>
        <strain evidence="3 4">AF25-30LB</strain>
    </source>
</reference>
<dbReference type="EMBL" id="QRUD01000020">
    <property type="protein sequence ID" value="RGR40450.1"/>
    <property type="molecule type" value="Genomic_DNA"/>
</dbReference>
<evidence type="ECO:0000313" key="2">
    <source>
        <dbReference type="EMBL" id="QEW36805.1"/>
    </source>
</evidence>
<proteinExistence type="predicted"/>
<evidence type="ECO:0000313" key="4">
    <source>
        <dbReference type="Proteomes" id="UP000266497"/>
    </source>
</evidence>
<dbReference type="EMBL" id="CP043529">
    <property type="protein sequence ID" value="QEW36805.1"/>
    <property type="molecule type" value="Genomic_DNA"/>
</dbReference>